<evidence type="ECO:0000256" key="2">
    <source>
        <dbReference type="ARBA" id="ARBA00004273"/>
    </source>
</evidence>
<evidence type="ECO:0000256" key="18">
    <source>
        <dbReference type="ARBA" id="ARBA00023239"/>
    </source>
</evidence>
<accession>A0ABQ0M0Z0</accession>
<keyword evidence="15" id="KW-0408">Iron</keyword>
<feature type="domain" description="DUSP" evidence="22">
    <location>
        <begin position="657"/>
        <end position="765"/>
    </location>
</feature>
<keyword evidence="24" id="KW-1185">Reference proteome</keyword>
<keyword evidence="10" id="KW-0479">Metal-binding</keyword>
<dbReference type="Pfam" id="PF06337">
    <property type="entry name" value="DUSP"/>
    <property type="match status" value="1"/>
</dbReference>
<protein>
    <recommendedName>
        <fullName evidence="25">Ubiquitinyl hydrolase 1</fullName>
    </recommendedName>
</protein>
<dbReference type="SUPFAM" id="SSF54001">
    <property type="entry name" value="Cysteine proteinases"/>
    <property type="match status" value="1"/>
</dbReference>
<feature type="region of interest" description="Disordered" evidence="20">
    <location>
        <begin position="570"/>
        <end position="620"/>
    </location>
</feature>
<evidence type="ECO:0000313" key="24">
    <source>
        <dbReference type="Proteomes" id="UP000815677"/>
    </source>
</evidence>
<dbReference type="PROSITE" id="PS00972">
    <property type="entry name" value="USP_1"/>
    <property type="match status" value="1"/>
</dbReference>
<dbReference type="Pfam" id="PF01596">
    <property type="entry name" value="Methyltransf_3"/>
    <property type="match status" value="1"/>
</dbReference>
<proteinExistence type="inferred from homology"/>
<evidence type="ECO:0000259" key="21">
    <source>
        <dbReference type="PROSITE" id="PS50235"/>
    </source>
</evidence>
<evidence type="ECO:0000313" key="23">
    <source>
        <dbReference type="EMBL" id="GAT56987.1"/>
    </source>
</evidence>
<dbReference type="InterPro" id="IPR000511">
    <property type="entry name" value="Holocyt_c/c1_synthase"/>
</dbReference>
<dbReference type="SMART" id="SM00695">
    <property type="entry name" value="DUSP"/>
    <property type="match status" value="1"/>
</dbReference>
<evidence type="ECO:0000256" key="3">
    <source>
        <dbReference type="ARBA" id="ARBA00007255"/>
    </source>
</evidence>
<dbReference type="CDD" id="cd02674">
    <property type="entry name" value="Peptidase_C19R"/>
    <property type="match status" value="1"/>
</dbReference>
<feature type="compositionally biased region" description="Polar residues" evidence="20">
    <location>
        <begin position="1687"/>
        <end position="1698"/>
    </location>
</feature>
<evidence type="ECO:0000256" key="15">
    <source>
        <dbReference type="ARBA" id="ARBA00023004"/>
    </source>
</evidence>
<evidence type="ECO:0000256" key="7">
    <source>
        <dbReference type="ARBA" id="ARBA00022670"/>
    </source>
</evidence>
<dbReference type="Gene3D" id="3.30.2230.10">
    <property type="entry name" value="DUSP-like"/>
    <property type="match status" value="1"/>
</dbReference>
<evidence type="ECO:0000256" key="17">
    <source>
        <dbReference type="ARBA" id="ARBA00023136"/>
    </source>
</evidence>
<feature type="domain" description="USP" evidence="21">
    <location>
        <begin position="953"/>
        <end position="1659"/>
    </location>
</feature>
<evidence type="ECO:0000256" key="12">
    <source>
        <dbReference type="ARBA" id="ARBA00022792"/>
    </source>
</evidence>
<comment type="catalytic activity">
    <reaction evidence="1">
        <text>Thiol-dependent hydrolysis of ester, thioester, amide, peptide and isopeptide bonds formed by the C-terminal Gly of ubiquitin (a 76-residue protein attached to proteins as an intracellular targeting signal).</text>
        <dbReference type="EC" id="3.4.19.12"/>
    </reaction>
</comment>
<sequence>MTGLQARPGRHYDAECLASRVLYQLVCLHHGPSPSPEISFAEEIPRTRRRLRRGALLSCLHAVDDILPSHQWKDGRETKLLDWIYAHPDLEQLRNNPAAICAAMDDFAAQHDFLINIGPDKARPVVDMIKTNQPRTFVEMGGYVGYSAIAFGHALRSTGVEGVRLWSLEFSPLFASITMNLVDLAGLSDVVKVVTGAAADSVRRLVREGKIERIDMLFLDHVEDLYHGDLQVCEQLGLLNSGACIVADNVLRPGAPKYREYVNASATLETKVVKGLIVPGDFEDEVWFSKANKLLEHRARPSRNCSFGRVTAIIPLFPETSMGQTTSQSPTPSAAQKSCPVDHKALAAASSPRACPVEHETTPKLAQCPVDHGALDSRNQMPHLPNHATASQGVDLPTSRTTSSIPRDASSKWEYPSPQQFYNALVRKGNETPEELAHAEEMVEIHNFLNEQAWQEVLKWEKRVHASDDVHLTRFKGRPGEISPKARMVLFAGWLLPSYFNTEPPFDRHDWVVKRSQTGEEVRYVIDYYSAPSEPDGSPVFNLDVRPALDSLGSIGQRIASPEGHELIASCTRPLPPTFMNSSPPSPGSSQPSRKRQRSSSSVSDESSSSVKRSLSDGPSLETAALSLSDASADADAYMADIDKDTITFAPAPSPSYASVPPAEKVARVNAGKTQRLQHGATWYLVDRTWWKRFENACGITAAKEGPVTEDQLGPVDNSALVGPHGELRVPLSDTIDFELVAERVWTDLVAWYGPPIHPLPRQVVPRGISKEASVELYPLRLTVLRMVDTPTTTESDPAIVVVSVTATVEAASKLIAAAVRPPGMPETAPRRVWRANKTPATGFDSVEFPLNDYAAHELEILESGPRALEDIGIGMGDVFVVEFKTSLGWLAPMPESQPPPLEPAPLFNSGDGFFQRMGPQPRPTSSYSIAPYFKSSSSYSGPVAKPIEPGTLGLGNMGNTCFMNSALQCLAHQPELVDYFLNGVYQEELNRDNPLGMKGAIAEAFGDLLKRIWASTSTSTSYSPREFKSQLQRFAPQFSGYQQHDSQELVAFLLDGLHEDLNRVIKKPYVEKPDWEGGGDLELVKLAQKSWEGYMLRNDSVIVDLFQGQYQSTLVCPECEKISITFDPFMYLTLPLPVQKKWVHKIQYVPWDSKKPHLEIPVQIGIDASFKEVRQLLGRWMDVPAENLLTVESFSHKIYKSLDDNVPVVDMGNNDRIICYELPCNSQQSRTYKKQEGDPIVLPVYLCDLKATRSNLYGSSSSPTYFGLPTILVLNPDEASDQHVIYEALVHRIARWAKNEDNMYNWEHGGVKSEPISIPIPDGAPADSVVEITVNGNGDVVEHAPEVVAAPEGDITDEKAVMVADDDDDVSMEEIVPPMPDTEPVRVGVKPELFAIKIQPDVGAYGVTAYNSYGSSRAVPLSHRVENTPSGEPLVQEGDLILCEFDENLREFFFGPIGYRDKGRWDDWDDYEHPEFSAAMREAESKQHVGISLQDCLDEFTKKEQLGEDDLWYCPKCKKHQQATKKFDLWKAPDILVVHLKRFSNSRTLRDKIDAFVEFPIEGLDLSGMVGEQAAAKRLLEAGVPLEELQLGNPDEPLVYDLFGVDEHMGGLGGGHYRAYALNHANDKWYHFDDSYVTESSPKESVNRNAYLLFYRRRTAEPLGGATQEKIAAARQKRATEPTLVANEQPSTEPTLTTDDDLGLPNLNSSFMPRIISATSASSPSSSLEPPDLEEVIDDLNPLDRANQQYDFPDPASSKASPTSSTEADGGDAEEGWHSLHNHSPDWTSPMEDADSPFISS</sequence>
<dbReference type="PANTHER" id="PTHR21646">
    <property type="entry name" value="UBIQUITIN CARBOXYL-TERMINAL HYDROLASE"/>
    <property type="match status" value="1"/>
</dbReference>
<feature type="region of interest" description="Disordered" evidence="20">
    <location>
        <begin position="1668"/>
        <end position="1709"/>
    </location>
</feature>
<dbReference type="Proteomes" id="UP000815677">
    <property type="component" value="Unassembled WGS sequence"/>
</dbReference>
<reference evidence="23" key="1">
    <citation type="submission" date="2014-09" db="EMBL/GenBank/DDBJ databases">
        <title>Genome sequence of the luminous mushroom Mycena chlorophos for searching fungal bioluminescence genes.</title>
        <authorList>
            <person name="Tanaka Y."/>
            <person name="Kasuga D."/>
            <person name="Oba Y."/>
            <person name="Hase S."/>
            <person name="Sato K."/>
            <person name="Oba Y."/>
            <person name="Sakakibara Y."/>
        </authorList>
    </citation>
    <scope>NUCLEOTIDE SEQUENCE</scope>
</reference>
<feature type="compositionally biased region" description="Low complexity" evidence="20">
    <location>
        <begin position="1756"/>
        <end position="1767"/>
    </location>
</feature>
<organism evidence="23 24">
    <name type="scientific">Mycena chlorophos</name>
    <name type="common">Agaric fungus</name>
    <name type="synonym">Agaricus chlorophos</name>
    <dbReference type="NCBI Taxonomy" id="658473"/>
    <lineage>
        <taxon>Eukaryota</taxon>
        <taxon>Fungi</taxon>
        <taxon>Dikarya</taxon>
        <taxon>Basidiomycota</taxon>
        <taxon>Agaricomycotina</taxon>
        <taxon>Agaricomycetes</taxon>
        <taxon>Agaricomycetidae</taxon>
        <taxon>Agaricales</taxon>
        <taxon>Marasmiineae</taxon>
        <taxon>Mycenaceae</taxon>
        <taxon>Mycena</taxon>
    </lineage>
</organism>
<evidence type="ECO:0000256" key="8">
    <source>
        <dbReference type="ARBA" id="ARBA00022679"/>
    </source>
</evidence>
<dbReference type="Pfam" id="PF00443">
    <property type="entry name" value="UCH"/>
    <property type="match status" value="1"/>
</dbReference>
<dbReference type="PROSITE" id="PS51283">
    <property type="entry name" value="DUSP"/>
    <property type="match status" value="1"/>
</dbReference>
<dbReference type="InterPro" id="IPR050185">
    <property type="entry name" value="Ub_carboxyl-term_hydrolase"/>
</dbReference>
<dbReference type="PROSITE" id="PS00821">
    <property type="entry name" value="CYTO_HEME_LYASE_1"/>
    <property type="match status" value="1"/>
</dbReference>
<evidence type="ECO:0000256" key="13">
    <source>
        <dbReference type="ARBA" id="ARBA00022801"/>
    </source>
</evidence>
<dbReference type="SUPFAM" id="SSF143791">
    <property type="entry name" value="DUSP-like"/>
    <property type="match status" value="1"/>
</dbReference>
<feature type="region of interest" description="Disordered" evidence="20">
    <location>
        <begin position="380"/>
        <end position="412"/>
    </location>
</feature>
<dbReference type="InterPro" id="IPR002935">
    <property type="entry name" value="SAM_O-MeTrfase"/>
</dbReference>
<comment type="similarity">
    <text evidence="19">Belongs to the class I-like SAM-binding methyltransferase superfamily. Cation-dependent O-methyltransferase family.</text>
</comment>
<dbReference type="SUPFAM" id="SSF53335">
    <property type="entry name" value="S-adenosyl-L-methionine-dependent methyltransferases"/>
    <property type="match status" value="1"/>
</dbReference>
<dbReference type="PANTHER" id="PTHR21646:SF24">
    <property type="entry name" value="UBIQUITIN CARBOXYL-TERMINAL HYDROLASE"/>
    <property type="match status" value="1"/>
</dbReference>
<dbReference type="Gene3D" id="3.90.70.10">
    <property type="entry name" value="Cysteine proteinases"/>
    <property type="match status" value="2"/>
</dbReference>
<evidence type="ECO:0000256" key="9">
    <source>
        <dbReference type="ARBA" id="ARBA00022691"/>
    </source>
</evidence>
<evidence type="ECO:0008006" key="25">
    <source>
        <dbReference type="Google" id="ProtNLM"/>
    </source>
</evidence>
<evidence type="ECO:0000256" key="1">
    <source>
        <dbReference type="ARBA" id="ARBA00000707"/>
    </source>
</evidence>
<dbReference type="InterPro" id="IPR028889">
    <property type="entry name" value="USP"/>
</dbReference>
<feature type="compositionally biased region" description="Polar residues" evidence="20">
    <location>
        <begin position="388"/>
        <end position="405"/>
    </location>
</feature>
<dbReference type="PROSITE" id="PS50235">
    <property type="entry name" value="USP_3"/>
    <property type="match status" value="1"/>
</dbReference>
<evidence type="ECO:0000256" key="4">
    <source>
        <dbReference type="ARBA" id="ARBA00009085"/>
    </source>
</evidence>
<dbReference type="InterPro" id="IPR029063">
    <property type="entry name" value="SAM-dependent_MTases_sf"/>
</dbReference>
<keyword evidence="13" id="KW-0378">Hydrolase</keyword>
<dbReference type="PROSITE" id="PS00822">
    <property type="entry name" value="CYTO_HEME_LYASE_2"/>
    <property type="match status" value="1"/>
</dbReference>
<keyword evidence="16" id="KW-0496">Mitochondrion</keyword>
<keyword evidence="17" id="KW-0472">Membrane</keyword>
<evidence type="ECO:0000256" key="14">
    <source>
        <dbReference type="ARBA" id="ARBA00022807"/>
    </source>
</evidence>
<evidence type="ECO:0000256" key="20">
    <source>
        <dbReference type="SAM" id="MobiDB-lite"/>
    </source>
</evidence>
<feature type="region of interest" description="Disordered" evidence="20">
    <location>
        <begin position="1742"/>
        <end position="1802"/>
    </location>
</feature>
<keyword evidence="7" id="KW-0645">Protease</keyword>
<keyword evidence="8" id="KW-0808">Transferase</keyword>
<feature type="compositionally biased region" description="Low complexity" evidence="20">
    <location>
        <begin position="599"/>
        <end position="620"/>
    </location>
</feature>
<keyword evidence="12" id="KW-0999">Mitochondrion inner membrane</keyword>
<keyword evidence="11" id="KW-0833">Ubl conjugation pathway</keyword>
<dbReference type="InterPro" id="IPR038765">
    <property type="entry name" value="Papain-like_cys_pep_sf"/>
</dbReference>
<evidence type="ECO:0000256" key="19">
    <source>
        <dbReference type="ARBA" id="ARBA00023453"/>
    </source>
</evidence>
<dbReference type="EMBL" id="DF849373">
    <property type="protein sequence ID" value="GAT56987.1"/>
    <property type="molecule type" value="Genomic_DNA"/>
</dbReference>
<dbReference type="Gene3D" id="3.40.50.150">
    <property type="entry name" value="Vaccinia Virus protein VP39"/>
    <property type="match status" value="1"/>
</dbReference>
<evidence type="ECO:0000259" key="22">
    <source>
        <dbReference type="PROSITE" id="PS51283"/>
    </source>
</evidence>
<evidence type="ECO:0000256" key="5">
    <source>
        <dbReference type="ARBA" id="ARBA00022603"/>
    </source>
</evidence>
<dbReference type="Pfam" id="PF01265">
    <property type="entry name" value="Cyto_heme_lyase"/>
    <property type="match status" value="1"/>
</dbReference>
<keyword evidence="9" id="KW-0949">S-adenosyl-L-methionine</keyword>
<evidence type="ECO:0000256" key="6">
    <source>
        <dbReference type="ARBA" id="ARBA00022617"/>
    </source>
</evidence>
<comment type="similarity">
    <text evidence="3">Belongs to the cytochrome c-type heme lyase family.</text>
</comment>
<keyword evidence="18" id="KW-0456">Lyase</keyword>
<dbReference type="PROSITE" id="PS51682">
    <property type="entry name" value="SAM_OMT_I"/>
    <property type="match status" value="1"/>
</dbReference>
<evidence type="ECO:0000256" key="16">
    <source>
        <dbReference type="ARBA" id="ARBA00023128"/>
    </source>
</evidence>
<gene>
    <name evidence="23" type="ORF">MCHLO_13574</name>
</gene>
<dbReference type="InterPro" id="IPR018200">
    <property type="entry name" value="USP_CS"/>
</dbReference>
<dbReference type="InterPro" id="IPR035927">
    <property type="entry name" value="DUSP-like_sf"/>
</dbReference>
<keyword evidence="5" id="KW-0489">Methyltransferase</keyword>
<evidence type="ECO:0000256" key="11">
    <source>
        <dbReference type="ARBA" id="ARBA00022786"/>
    </source>
</evidence>
<dbReference type="InterPro" id="IPR006615">
    <property type="entry name" value="Pept_C19_DUSP"/>
</dbReference>
<keyword evidence="14" id="KW-0788">Thiol protease</keyword>
<comment type="subcellular location">
    <subcellularLocation>
        <location evidence="2">Mitochondrion inner membrane</location>
    </subcellularLocation>
</comment>
<dbReference type="PROSITE" id="PS00973">
    <property type="entry name" value="USP_2"/>
    <property type="match status" value="1"/>
</dbReference>
<evidence type="ECO:0000256" key="10">
    <source>
        <dbReference type="ARBA" id="ARBA00022723"/>
    </source>
</evidence>
<keyword evidence="6" id="KW-0349">Heme</keyword>
<comment type="similarity">
    <text evidence="4">Belongs to the peptidase C19 family.</text>
</comment>
<name>A0ABQ0M0Z0_MYCCL</name>
<dbReference type="InterPro" id="IPR001394">
    <property type="entry name" value="Peptidase_C19_UCH"/>
</dbReference>